<evidence type="ECO:0000256" key="1">
    <source>
        <dbReference type="ARBA" id="ARBA00004613"/>
    </source>
</evidence>
<feature type="chain" id="PRO_5042957836" description="Chitin-binding type-2 domain-containing protein" evidence="6">
    <location>
        <begin position="20"/>
        <end position="307"/>
    </location>
</feature>
<keyword evidence="2" id="KW-0964">Secreted</keyword>
<dbReference type="PROSITE" id="PS50940">
    <property type="entry name" value="CHIT_BIND_II"/>
    <property type="match status" value="2"/>
</dbReference>
<evidence type="ECO:0000256" key="5">
    <source>
        <dbReference type="ARBA" id="ARBA00023157"/>
    </source>
</evidence>
<dbReference type="Proteomes" id="UP001347796">
    <property type="component" value="Unassembled WGS sequence"/>
</dbReference>
<sequence>MRLVIGALVVIACLYDVSADVCSYSCLKSRRYSTSCGWFGWSRCTRYSSYRGTCTRTCRNGGWSSYTETGSRTPCSATCGTGTQIRTLSRSCTNPSPYNGGRVCSGSSSKVEVMECNPQPCPINGNWSDFTEWEEYDDCTVICGTGTMDQWRSRTCTNPSPAFGGSDCTGVSLENRTIECNTELCGEKCPNDTVTYFDHPENNRRYYQCDNNVARRHDCAPGTVWNNTQHTCIHEAIPMPAAPVHSTPPPDDFCSNGRILAAHPTDCSKYYMCSNGRRVGNAMSCPGGLVFSQSRSSCDFPYNVPEC</sequence>
<dbReference type="PANTHER" id="PTHR22906:SF43">
    <property type="entry name" value="PROPERDIN"/>
    <property type="match status" value="1"/>
</dbReference>
<reference evidence="8 9" key="1">
    <citation type="submission" date="2024-01" db="EMBL/GenBank/DDBJ databases">
        <title>The genome of the rayed Mediterranean limpet Patella caerulea (Linnaeus, 1758).</title>
        <authorList>
            <person name="Anh-Thu Weber A."/>
            <person name="Halstead-Nussloch G."/>
        </authorList>
    </citation>
    <scope>NUCLEOTIDE SEQUENCE [LARGE SCALE GENOMIC DNA]</scope>
    <source>
        <strain evidence="8">AATW-2023a</strain>
        <tissue evidence="8">Whole specimen</tissue>
    </source>
</reference>
<feature type="signal peptide" evidence="6">
    <location>
        <begin position="1"/>
        <end position="19"/>
    </location>
</feature>
<dbReference type="SMART" id="SM00209">
    <property type="entry name" value="TSP1"/>
    <property type="match status" value="2"/>
</dbReference>
<dbReference type="GO" id="GO:0005576">
    <property type="term" value="C:extracellular region"/>
    <property type="evidence" value="ECO:0007669"/>
    <property type="project" value="InterPro"/>
</dbReference>
<dbReference type="AlphaFoldDB" id="A0AAN8KCE8"/>
<evidence type="ECO:0000256" key="2">
    <source>
        <dbReference type="ARBA" id="ARBA00022525"/>
    </source>
</evidence>
<evidence type="ECO:0000313" key="8">
    <source>
        <dbReference type="EMBL" id="KAK6195019.1"/>
    </source>
</evidence>
<dbReference type="SMART" id="SM00494">
    <property type="entry name" value="ChtBD2"/>
    <property type="match status" value="2"/>
</dbReference>
<dbReference type="InterPro" id="IPR000884">
    <property type="entry name" value="TSP1_rpt"/>
</dbReference>
<dbReference type="InterPro" id="IPR036508">
    <property type="entry name" value="Chitin-bd_dom_sf"/>
</dbReference>
<evidence type="ECO:0000256" key="4">
    <source>
        <dbReference type="ARBA" id="ARBA00022737"/>
    </source>
</evidence>
<dbReference type="GO" id="GO:0008061">
    <property type="term" value="F:chitin binding"/>
    <property type="evidence" value="ECO:0007669"/>
    <property type="project" value="InterPro"/>
</dbReference>
<dbReference type="Gene3D" id="2.20.100.10">
    <property type="entry name" value="Thrombospondin type-1 (TSP1) repeat"/>
    <property type="match status" value="2"/>
</dbReference>
<dbReference type="Gene3D" id="2.170.140.10">
    <property type="entry name" value="Chitin binding domain"/>
    <property type="match status" value="2"/>
</dbReference>
<dbReference type="Pfam" id="PF01607">
    <property type="entry name" value="CBM_14"/>
    <property type="match status" value="2"/>
</dbReference>
<feature type="domain" description="Chitin-binding type-2" evidence="7">
    <location>
        <begin position="186"/>
        <end position="232"/>
    </location>
</feature>
<dbReference type="Pfam" id="PF00090">
    <property type="entry name" value="TSP_1"/>
    <property type="match status" value="2"/>
</dbReference>
<dbReference type="EMBL" id="JAZGQO010000001">
    <property type="protein sequence ID" value="KAK6195019.1"/>
    <property type="molecule type" value="Genomic_DNA"/>
</dbReference>
<organism evidence="8 9">
    <name type="scientific">Patella caerulea</name>
    <name type="common">Rayed Mediterranean limpet</name>
    <dbReference type="NCBI Taxonomy" id="87958"/>
    <lineage>
        <taxon>Eukaryota</taxon>
        <taxon>Metazoa</taxon>
        <taxon>Spiralia</taxon>
        <taxon>Lophotrochozoa</taxon>
        <taxon>Mollusca</taxon>
        <taxon>Gastropoda</taxon>
        <taxon>Patellogastropoda</taxon>
        <taxon>Patelloidea</taxon>
        <taxon>Patellidae</taxon>
        <taxon>Patella</taxon>
    </lineage>
</organism>
<comment type="subcellular location">
    <subcellularLocation>
        <location evidence="1">Secreted</location>
    </subcellularLocation>
</comment>
<gene>
    <name evidence="8" type="ORF">SNE40_000538</name>
</gene>
<evidence type="ECO:0000256" key="6">
    <source>
        <dbReference type="SAM" id="SignalP"/>
    </source>
</evidence>
<comment type="caution">
    <text evidence="8">The sequence shown here is derived from an EMBL/GenBank/DDBJ whole genome shotgun (WGS) entry which is preliminary data.</text>
</comment>
<accession>A0AAN8KCE8</accession>
<keyword evidence="4" id="KW-0677">Repeat</keyword>
<dbReference type="PANTHER" id="PTHR22906">
    <property type="entry name" value="PROPERDIN"/>
    <property type="match status" value="1"/>
</dbReference>
<feature type="domain" description="Chitin-binding type-2" evidence="7">
    <location>
        <begin position="251"/>
        <end position="307"/>
    </location>
</feature>
<keyword evidence="9" id="KW-1185">Reference proteome</keyword>
<dbReference type="SUPFAM" id="SSF82895">
    <property type="entry name" value="TSP-1 type 1 repeat"/>
    <property type="match status" value="2"/>
</dbReference>
<evidence type="ECO:0000256" key="3">
    <source>
        <dbReference type="ARBA" id="ARBA00022729"/>
    </source>
</evidence>
<keyword evidence="5" id="KW-1015">Disulfide bond</keyword>
<dbReference type="FunFam" id="2.20.100.10:FF:000001">
    <property type="entry name" value="semaphorin-5A isoform X1"/>
    <property type="match status" value="1"/>
</dbReference>
<protein>
    <recommendedName>
        <fullName evidence="7">Chitin-binding type-2 domain-containing protein</fullName>
    </recommendedName>
</protein>
<keyword evidence="3 6" id="KW-0732">Signal</keyword>
<dbReference type="SUPFAM" id="SSF57625">
    <property type="entry name" value="Invertebrate chitin-binding proteins"/>
    <property type="match status" value="2"/>
</dbReference>
<proteinExistence type="predicted"/>
<dbReference type="InterPro" id="IPR002557">
    <property type="entry name" value="Chitin-bd_dom"/>
</dbReference>
<evidence type="ECO:0000313" key="9">
    <source>
        <dbReference type="Proteomes" id="UP001347796"/>
    </source>
</evidence>
<dbReference type="InterPro" id="IPR036383">
    <property type="entry name" value="TSP1_rpt_sf"/>
</dbReference>
<dbReference type="InterPro" id="IPR052065">
    <property type="entry name" value="Compl_asym_regulator"/>
</dbReference>
<name>A0AAN8KCE8_PATCE</name>
<evidence type="ECO:0000259" key="7">
    <source>
        <dbReference type="PROSITE" id="PS50940"/>
    </source>
</evidence>
<dbReference type="PROSITE" id="PS50092">
    <property type="entry name" value="TSP1"/>
    <property type="match status" value="2"/>
</dbReference>